<evidence type="ECO:0000256" key="3">
    <source>
        <dbReference type="ARBA" id="ARBA00022692"/>
    </source>
</evidence>
<keyword evidence="3 6" id="KW-0812">Transmembrane</keyword>
<evidence type="ECO:0000256" key="8">
    <source>
        <dbReference type="SAM" id="Phobius"/>
    </source>
</evidence>
<keyword evidence="2 6" id="KW-0813">Transport</keyword>
<dbReference type="PANTHER" id="PTHR42948:SF1">
    <property type="entry name" value="TRANSPORTER"/>
    <property type="match status" value="1"/>
</dbReference>
<evidence type="ECO:0000313" key="10">
    <source>
        <dbReference type="Proteomes" id="UP000824189"/>
    </source>
</evidence>
<dbReference type="GO" id="GO:0016020">
    <property type="term" value="C:membrane"/>
    <property type="evidence" value="ECO:0007669"/>
    <property type="project" value="UniProtKB-SubCell"/>
</dbReference>
<dbReference type="PROSITE" id="PS50267">
    <property type="entry name" value="NA_NEUROTRAN_SYMP_3"/>
    <property type="match status" value="1"/>
</dbReference>
<comment type="similarity">
    <text evidence="6">Belongs to the sodium:neurotransmitter symporter (SNF) (TC 2.A.22) family.</text>
</comment>
<keyword evidence="5 8" id="KW-0472">Membrane</keyword>
<feature type="transmembrane region" description="Helical" evidence="8">
    <location>
        <begin position="195"/>
        <end position="214"/>
    </location>
</feature>
<keyword evidence="6" id="KW-0769">Symport</keyword>
<reference evidence="9" key="1">
    <citation type="journal article" date="2021" name="PeerJ">
        <title>Extensive microbial diversity within the chicken gut microbiome revealed by metagenomics and culture.</title>
        <authorList>
            <person name="Gilroy R."/>
            <person name="Ravi A."/>
            <person name="Getino M."/>
            <person name="Pursley I."/>
            <person name="Horton D.L."/>
            <person name="Alikhan N.F."/>
            <person name="Baker D."/>
            <person name="Gharbi K."/>
            <person name="Hall N."/>
            <person name="Watson M."/>
            <person name="Adriaenssens E.M."/>
            <person name="Foster-Nyarko E."/>
            <person name="Jarju S."/>
            <person name="Secka A."/>
            <person name="Antonio M."/>
            <person name="Oren A."/>
            <person name="Chaudhuri R.R."/>
            <person name="La Ragione R."/>
            <person name="Hildebrand F."/>
            <person name="Pallen M.J."/>
        </authorList>
    </citation>
    <scope>NUCLEOTIDE SEQUENCE</scope>
    <source>
        <strain evidence="9">4376</strain>
    </source>
</reference>
<feature type="transmembrane region" description="Helical" evidence="8">
    <location>
        <begin position="60"/>
        <end position="83"/>
    </location>
</feature>
<evidence type="ECO:0000256" key="6">
    <source>
        <dbReference type="RuleBase" id="RU003732"/>
    </source>
</evidence>
<dbReference type="PRINTS" id="PR00176">
    <property type="entry name" value="NANEUSMPORT"/>
</dbReference>
<evidence type="ECO:0000256" key="7">
    <source>
        <dbReference type="SAM" id="MobiDB-lite"/>
    </source>
</evidence>
<feature type="transmembrane region" description="Helical" evidence="8">
    <location>
        <begin position="276"/>
        <end position="301"/>
    </location>
</feature>
<evidence type="ECO:0000256" key="2">
    <source>
        <dbReference type="ARBA" id="ARBA00022448"/>
    </source>
</evidence>
<feature type="compositionally biased region" description="Basic and acidic residues" evidence="7">
    <location>
        <begin position="550"/>
        <end position="567"/>
    </location>
</feature>
<feature type="transmembrane region" description="Helical" evidence="8">
    <location>
        <begin position="337"/>
        <end position="362"/>
    </location>
</feature>
<reference evidence="9" key="2">
    <citation type="submission" date="2021-04" db="EMBL/GenBank/DDBJ databases">
        <authorList>
            <person name="Gilroy R."/>
        </authorList>
    </citation>
    <scope>NUCLEOTIDE SEQUENCE</scope>
    <source>
        <strain evidence="9">4376</strain>
    </source>
</reference>
<feature type="transmembrane region" description="Helical" evidence="8">
    <location>
        <begin position="404"/>
        <end position="425"/>
    </location>
</feature>
<feature type="transmembrane region" description="Helical" evidence="8">
    <location>
        <begin position="374"/>
        <end position="398"/>
    </location>
</feature>
<evidence type="ECO:0000313" key="9">
    <source>
        <dbReference type="EMBL" id="HIW96699.1"/>
    </source>
</evidence>
<feature type="transmembrane region" description="Helical" evidence="8">
    <location>
        <begin position="29"/>
        <end position="48"/>
    </location>
</feature>
<evidence type="ECO:0000256" key="5">
    <source>
        <dbReference type="ARBA" id="ARBA00023136"/>
    </source>
</evidence>
<proteinExistence type="inferred from homology"/>
<dbReference type="GO" id="GO:0015293">
    <property type="term" value="F:symporter activity"/>
    <property type="evidence" value="ECO:0007669"/>
    <property type="project" value="UniProtKB-KW"/>
</dbReference>
<dbReference type="SUPFAM" id="SSF161070">
    <property type="entry name" value="SNF-like"/>
    <property type="match status" value="1"/>
</dbReference>
<comment type="subcellular location">
    <subcellularLocation>
        <location evidence="1">Membrane</location>
        <topology evidence="1">Multi-pass membrane protein</topology>
    </subcellularLocation>
</comment>
<dbReference type="AlphaFoldDB" id="A0A9D1RZK2"/>
<sequence>MTSSNSPAAAASAAASATSGHRETFNTRIVFLMAAIGSAVGLGNIWRFPYVAYENGGGAFLIPYLVALLTAGIPLLWFDLALGHRFRGSAPLAYRRMNRKAEPIGWIKVGVNFFIAVYYPAIIAWAGLYTWKSASKAWGDDPATYFSVDFLRADDSSIWSGNLVAPVLGVMIAVWVICIAVLATSINKGIGRVTLYFVPVLITLFGVIVIRALFLDGATEGLNAFFTPNWEVLKDTSVWISAYGQIFFSLSVGFGIMMTYASYLKPRTNLTGMGMVTAFANSSFEVLAGIGVFATLGFMAVQSGVPVTEVASGGIGLAFIAFPTIINEMPFGEVFGVLFFGCLFLAGITSFISVMEVVTSAVREKLHMSRAKAALIVGSSMSVLSTLMFSTTTGLMTLDIMDKFTNNVGIVSCAIISTLVVGWILGRRREVSQHLNAVSRVKVGPLWQTSVFALTPGVLIFFLLGELHTLINEPYGGYAADSVFVYGWLILLLILGAAVLWTFVPYPSSVCVSGLPGTDYGVPSKGRAKGVPNPLAAGAAVAQRMRQRRRPQENGGERAKKKSEANM</sequence>
<feature type="transmembrane region" description="Helical" evidence="8">
    <location>
        <begin position="163"/>
        <end position="183"/>
    </location>
</feature>
<keyword evidence="4 8" id="KW-1133">Transmembrane helix</keyword>
<dbReference type="NCBIfam" id="NF037979">
    <property type="entry name" value="Na_transp"/>
    <property type="match status" value="1"/>
</dbReference>
<feature type="transmembrane region" description="Helical" evidence="8">
    <location>
        <begin position="242"/>
        <end position="264"/>
    </location>
</feature>
<dbReference type="Pfam" id="PF00209">
    <property type="entry name" value="SNF"/>
    <property type="match status" value="2"/>
</dbReference>
<evidence type="ECO:0000256" key="4">
    <source>
        <dbReference type="ARBA" id="ARBA00022989"/>
    </source>
</evidence>
<evidence type="ECO:0000256" key="1">
    <source>
        <dbReference type="ARBA" id="ARBA00004141"/>
    </source>
</evidence>
<gene>
    <name evidence="9" type="ORF">H9867_09535</name>
</gene>
<protein>
    <recommendedName>
        <fullName evidence="6">Transporter</fullName>
    </recommendedName>
</protein>
<feature type="transmembrane region" description="Helical" evidence="8">
    <location>
        <begin position="446"/>
        <end position="465"/>
    </location>
</feature>
<organism evidence="9 10">
    <name type="scientific">Candidatus Corynebacterium gallistercoris</name>
    <dbReference type="NCBI Taxonomy" id="2838530"/>
    <lineage>
        <taxon>Bacteria</taxon>
        <taxon>Bacillati</taxon>
        <taxon>Actinomycetota</taxon>
        <taxon>Actinomycetes</taxon>
        <taxon>Mycobacteriales</taxon>
        <taxon>Corynebacteriaceae</taxon>
        <taxon>Corynebacterium</taxon>
    </lineage>
</organism>
<comment type="caution">
    <text evidence="9">The sequence shown here is derived from an EMBL/GenBank/DDBJ whole genome shotgun (WGS) entry which is preliminary data.</text>
</comment>
<dbReference type="InterPro" id="IPR000175">
    <property type="entry name" value="Na/ntran_symport"/>
</dbReference>
<dbReference type="CDD" id="cd10334">
    <property type="entry name" value="SLC6sbd_u1"/>
    <property type="match status" value="1"/>
</dbReference>
<name>A0A9D1RZK2_9CORY</name>
<accession>A0A9D1RZK2</accession>
<dbReference type="PANTHER" id="PTHR42948">
    <property type="entry name" value="TRANSPORTER"/>
    <property type="match status" value="1"/>
</dbReference>
<feature type="transmembrane region" description="Helical" evidence="8">
    <location>
        <begin position="485"/>
        <end position="504"/>
    </location>
</feature>
<dbReference type="Proteomes" id="UP000824189">
    <property type="component" value="Unassembled WGS sequence"/>
</dbReference>
<dbReference type="EMBL" id="DXFZ01000111">
    <property type="protein sequence ID" value="HIW96699.1"/>
    <property type="molecule type" value="Genomic_DNA"/>
</dbReference>
<feature type="transmembrane region" description="Helical" evidence="8">
    <location>
        <begin position="104"/>
        <end position="128"/>
    </location>
</feature>
<feature type="region of interest" description="Disordered" evidence="7">
    <location>
        <begin position="538"/>
        <end position="567"/>
    </location>
</feature>
<dbReference type="InterPro" id="IPR037272">
    <property type="entry name" value="SNS_sf"/>
</dbReference>
<dbReference type="PROSITE" id="PS00610">
    <property type="entry name" value="NA_NEUROTRAN_SYMP_1"/>
    <property type="match status" value="1"/>
</dbReference>